<dbReference type="RefSeq" id="WP_397216095.1">
    <property type="nucleotide sequence ID" value="NZ_JBGFSN010000005.1"/>
</dbReference>
<evidence type="ECO:0000313" key="2">
    <source>
        <dbReference type="Proteomes" id="UP001611251"/>
    </source>
</evidence>
<dbReference type="Proteomes" id="UP001611251">
    <property type="component" value="Unassembled WGS sequence"/>
</dbReference>
<keyword evidence="2" id="KW-1185">Reference proteome</keyword>
<dbReference type="EMBL" id="JBGFSN010000005">
    <property type="protein sequence ID" value="MFH8135360.1"/>
    <property type="molecule type" value="Genomic_DNA"/>
</dbReference>
<protein>
    <submittedName>
        <fullName evidence="1">Uncharacterized protein</fullName>
    </submittedName>
</protein>
<gene>
    <name evidence="1" type="ORF">ABU178_14430</name>
</gene>
<sequence>MNIPQRDQLIQLIEEFDVSELKVSLAEYCKDDEDINETLINGIPVAYYLSLTTKVIKQLH</sequence>
<organism evidence="1 2">
    <name type="scientific">Pantoea osteomyelitidis</name>
    <dbReference type="NCBI Taxonomy" id="3230026"/>
    <lineage>
        <taxon>Bacteria</taxon>
        <taxon>Pseudomonadati</taxon>
        <taxon>Pseudomonadota</taxon>
        <taxon>Gammaproteobacteria</taxon>
        <taxon>Enterobacterales</taxon>
        <taxon>Erwiniaceae</taxon>
        <taxon>Pantoea</taxon>
    </lineage>
</organism>
<proteinExistence type="predicted"/>
<accession>A0ABW7PYF8</accession>
<reference evidence="1 2" key="1">
    <citation type="submission" date="2024-08" db="EMBL/GenBank/DDBJ databases">
        <title>Pantoea ronii - a newly identified human opportunistic pathogen.</title>
        <authorList>
            <person name="Keidar-Friedman D."/>
            <person name="Sorek N."/>
            <person name="Leshin-Carmel D."/>
            <person name="Tsur A."/>
            <person name="Amsalem M."/>
            <person name="Tolkach D."/>
            <person name="Brosh-Nissimov T."/>
        </authorList>
    </citation>
    <scope>NUCLEOTIDE SEQUENCE [LARGE SCALE GENOMIC DNA]</scope>
    <source>
        <strain evidence="1 2">AA23256</strain>
    </source>
</reference>
<comment type="caution">
    <text evidence="1">The sequence shown here is derived from an EMBL/GenBank/DDBJ whole genome shotgun (WGS) entry which is preliminary data.</text>
</comment>
<name>A0ABW7PYF8_9GAMM</name>
<evidence type="ECO:0000313" key="1">
    <source>
        <dbReference type="EMBL" id="MFH8135360.1"/>
    </source>
</evidence>